<dbReference type="SMART" id="SM00490">
    <property type="entry name" value="HELICc"/>
    <property type="match status" value="1"/>
</dbReference>
<keyword evidence="5" id="KW-0347">Helicase</keyword>
<keyword evidence="2 9" id="KW-0547">Nucleotide-binding</keyword>
<dbReference type="PROSITE" id="PS51192">
    <property type="entry name" value="HELICASE_ATP_BIND_1"/>
    <property type="match status" value="1"/>
</dbReference>
<dbReference type="NCBIfam" id="TIGR00580">
    <property type="entry name" value="mfd"/>
    <property type="match status" value="1"/>
</dbReference>
<dbReference type="CDD" id="cd17991">
    <property type="entry name" value="DEXHc_TRCF"/>
    <property type="match status" value="1"/>
</dbReference>
<dbReference type="Pfam" id="PF02559">
    <property type="entry name" value="CarD_TRCF_RID"/>
    <property type="match status" value="1"/>
</dbReference>
<dbReference type="EC" id="3.6.4.-" evidence="9"/>
<comment type="similarity">
    <text evidence="9">In the N-terminal section; belongs to the UvrB family.</text>
</comment>
<dbReference type="InterPro" id="IPR027417">
    <property type="entry name" value="P-loop_NTPase"/>
</dbReference>
<reference evidence="12" key="1">
    <citation type="submission" date="2018-12" db="EMBL/GenBank/DDBJ databases">
        <authorList>
            <person name="Will S."/>
            <person name="Neumann-Schaal M."/>
            <person name="Henke P."/>
        </authorList>
    </citation>
    <scope>NUCLEOTIDE SEQUENCE</scope>
    <source>
        <strain evidence="12">PCC 7102</strain>
    </source>
</reference>
<dbReference type="Pfam" id="PF17757">
    <property type="entry name" value="UvrB_inter"/>
    <property type="match status" value="1"/>
</dbReference>
<feature type="domain" description="Helicase C-terminal" evidence="11">
    <location>
        <begin position="861"/>
        <end position="1013"/>
    </location>
</feature>
<dbReference type="Pfam" id="PF00270">
    <property type="entry name" value="DEAD"/>
    <property type="match status" value="1"/>
</dbReference>
<dbReference type="Pfam" id="PF03461">
    <property type="entry name" value="TRCF"/>
    <property type="match status" value="1"/>
</dbReference>
<sequence length="1208" mass="135720">MTFSSIVRALGRLPLTSELITKLNRQEDLYLSGIPRLPKGLVTSALARTEGQNLCVVCATLEEAGRWTAQLEAMGWRNVLFYPTSEASPYEPFDPETEMTWGQMQVLADLVKDKGEQTNQIAIVATVGALQPHLPPREAFQPFCLTIKPGSEIDLDEFGEQVTKQGYERVALVETEGQWSRRGDIVDVFPVSSELPVRLEWFGDEIEQIREFDPATQRSALDKVPELVLTPTNFSVIFTEALNNSAEYKVLSAELEKDSALSTHHSSLIEGSRRFLGLAYDKPASLLDYLPKNTFITIDEPEQCYAHSDRWVENAEEQWQQLVHGKLELENEDEENDIENTSPSLPALSTQHSALSTQHSALNTQHSALLKIHKEFGECLLAASAFKLIYLSELAETIITEQGNQSGLNLASRPVPVTPHQFSKIAETIRQERDRNFSVWVISAQPSRSVSLLQEHDCPAQFIPNPNDFQAIEKLQTNHTPVALKYSGLAELEGFVLPTYRMVIITDREFYGQHSLATPSYVRKRRQATSKQVDLNKLRPGDYVVHRNHGVGKFQKLESLTLNEETRDYLVIQYADGLLRVAADQVGALSRFRATTNKVPELNKMTGKAWENTKNKVRKAIKKLAVDLLKLYAARSQQQGFSFPQDMPWQEEMEDSFPYQPTPDQLKATQDVKRDMESDRPMDRLVCGDVGFGKTEVAIRAIFKAVTAGKQVALLAPTTILTQQHYHTLKERFSPYPINVGLLNRFRSASERREIIKRLATGELDIVVGTHQLLSKEISVKDLGLLVVDEEQRFGVNQKEKIKSLKTQVDVLTLSATPIPRTLYMSLSGIREMSLITTPPPSRRPIKTHLAPRTAESVRAAIRQELDRGGQIFYVVPRVEGIEETAISLREMAGGARIAIAHGQMDESDLESTMLTFSNGEADILVCTTIIESGLDIPRVNTILIEDAHRFGLAQLYQLRGRVGRAGIQAHAWLFYPQQRVLSDAARQRLRAIQEFTQLGSGYQLAMRDMEIRGVGNLLGAEQSGQMDVIGFDLYMEMLEEAIREIRGQEIPKVEDTQIDLNLTAFIPADYITDLDQKMSAYRFVASAKSKYELTQIAAEWNDRYGTIPKPALQLLKVMELKQLAKNLGFSRIKPENKQHVVLETPMEEPAWNLLAANLAENLRTRFVYSPGKVTVRGLATMKADQQLQTLIDAFDKMQGAVPEAAVV</sequence>
<dbReference type="Gene3D" id="3.40.50.300">
    <property type="entry name" value="P-loop containing nucleotide triphosphate hydrolases"/>
    <property type="match status" value="2"/>
</dbReference>
<keyword evidence="7 9" id="KW-0238">DNA-binding</keyword>
<comment type="similarity">
    <text evidence="9">In the C-terminal section; belongs to the helicase family. RecG subfamily.</text>
</comment>
<dbReference type="GO" id="GO:0003684">
    <property type="term" value="F:damaged DNA binding"/>
    <property type="evidence" value="ECO:0007669"/>
    <property type="project" value="InterPro"/>
</dbReference>
<evidence type="ECO:0000256" key="4">
    <source>
        <dbReference type="ARBA" id="ARBA00022801"/>
    </source>
</evidence>
<dbReference type="HAMAP" id="MF_00969">
    <property type="entry name" value="TRCF"/>
    <property type="match status" value="1"/>
</dbReference>
<dbReference type="SUPFAM" id="SSF143517">
    <property type="entry name" value="TRCF domain-like"/>
    <property type="match status" value="1"/>
</dbReference>
<gene>
    <name evidence="9 12" type="primary">mfd</name>
    <name evidence="12" type="ORF">DSM106972_059960</name>
</gene>
<accession>A0A3S1C8X6</accession>
<dbReference type="GO" id="GO:0006355">
    <property type="term" value="P:regulation of DNA-templated transcription"/>
    <property type="evidence" value="ECO:0007669"/>
    <property type="project" value="UniProtKB-UniRule"/>
</dbReference>
<keyword evidence="8 9" id="KW-0234">DNA repair</keyword>
<dbReference type="RefSeq" id="WP_127084221.1">
    <property type="nucleotide sequence ID" value="NZ_RSCL01000016.1"/>
</dbReference>
<dbReference type="PROSITE" id="PS51194">
    <property type="entry name" value="HELICASE_CTER"/>
    <property type="match status" value="1"/>
</dbReference>
<keyword evidence="1 9" id="KW-0963">Cytoplasm</keyword>
<feature type="domain" description="Helicase ATP-binding" evidence="10">
    <location>
        <begin position="675"/>
        <end position="836"/>
    </location>
</feature>
<keyword evidence="4 9" id="KW-0378">Hydrolase</keyword>
<evidence type="ECO:0000256" key="7">
    <source>
        <dbReference type="ARBA" id="ARBA00023125"/>
    </source>
</evidence>
<dbReference type="Gene3D" id="3.90.1150.50">
    <property type="entry name" value="Transcription-repair-coupling factor, D7 domain"/>
    <property type="match status" value="1"/>
</dbReference>
<organism evidence="12 13">
    <name type="scientific">Dulcicalothrix desertica PCC 7102</name>
    <dbReference type="NCBI Taxonomy" id="232991"/>
    <lineage>
        <taxon>Bacteria</taxon>
        <taxon>Bacillati</taxon>
        <taxon>Cyanobacteriota</taxon>
        <taxon>Cyanophyceae</taxon>
        <taxon>Nostocales</taxon>
        <taxon>Calotrichaceae</taxon>
        <taxon>Dulcicalothrix</taxon>
    </lineage>
</organism>
<keyword evidence="3 9" id="KW-0227">DNA damage</keyword>
<dbReference type="Gene3D" id="3.40.50.11180">
    <property type="match status" value="1"/>
</dbReference>
<dbReference type="InterPro" id="IPR005118">
    <property type="entry name" value="TRCF_C"/>
</dbReference>
<evidence type="ECO:0000256" key="1">
    <source>
        <dbReference type="ARBA" id="ARBA00022490"/>
    </source>
</evidence>
<dbReference type="EMBL" id="RSCL01000016">
    <property type="protein sequence ID" value="RUT02518.1"/>
    <property type="molecule type" value="Genomic_DNA"/>
</dbReference>
<evidence type="ECO:0000256" key="5">
    <source>
        <dbReference type="ARBA" id="ARBA00022806"/>
    </source>
</evidence>
<dbReference type="InterPro" id="IPR001650">
    <property type="entry name" value="Helicase_C-like"/>
</dbReference>
<dbReference type="InterPro" id="IPR003711">
    <property type="entry name" value="CarD-like/TRCF_RID"/>
</dbReference>
<comment type="subcellular location">
    <subcellularLocation>
        <location evidence="9">Cytoplasm</location>
    </subcellularLocation>
</comment>
<dbReference type="SUPFAM" id="SSF52540">
    <property type="entry name" value="P-loop containing nucleoside triphosphate hydrolases"/>
    <property type="match status" value="3"/>
</dbReference>
<comment type="caution">
    <text evidence="12">The sequence shown here is derived from an EMBL/GenBank/DDBJ whole genome shotgun (WGS) entry which is preliminary data.</text>
</comment>
<dbReference type="InterPro" id="IPR047112">
    <property type="entry name" value="RecG/Mfd"/>
</dbReference>
<dbReference type="InterPro" id="IPR037235">
    <property type="entry name" value="TRCF-like_C_D7"/>
</dbReference>
<dbReference type="PANTHER" id="PTHR47964:SF1">
    <property type="entry name" value="ATP-DEPENDENT DNA HELICASE HOMOLOG RECG, CHLOROPLASTIC"/>
    <property type="match status" value="1"/>
</dbReference>
<dbReference type="InterPro" id="IPR014001">
    <property type="entry name" value="Helicase_ATP-bd"/>
</dbReference>
<evidence type="ECO:0000256" key="9">
    <source>
        <dbReference type="HAMAP-Rule" id="MF_00969"/>
    </source>
</evidence>
<dbReference type="InterPro" id="IPR041471">
    <property type="entry name" value="UvrB_inter"/>
</dbReference>
<dbReference type="Gene3D" id="3.30.2060.10">
    <property type="entry name" value="Penicillin-binding protein 1b domain"/>
    <property type="match status" value="1"/>
</dbReference>
<dbReference type="PANTHER" id="PTHR47964">
    <property type="entry name" value="ATP-DEPENDENT DNA HELICASE HOMOLOG RECG, CHLOROPLASTIC"/>
    <property type="match status" value="1"/>
</dbReference>
<dbReference type="InterPro" id="IPR036101">
    <property type="entry name" value="CarD-like/TRCF_RID_sf"/>
</dbReference>
<evidence type="ECO:0000313" key="13">
    <source>
        <dbReference type="Proteomes" id="UP000271624"/>
    </source>
</evidence>
<dbReference type="GO" id="GO:0005524">
    <property type="term" value="F:ATP binding"/>
    <property type="evidence" value="ECO:0007669"/>
    <property type="project" value="UniProtKB-UniRule"/>
</dbReference>
<evidence type="ECO:0000256" key="8">
    <source>
        <dbReference type="ARBA" id="ARBA00023204"/>
    </source>
</evidence>
<dbReference type="InterPro" id="IPR004576">
    <property type="entry name" value="Mfd"/>
</dbReference>
<dbReference type="InterPro" id="IPR011545">
    <property type="entry name" value="DEAD/DEAH_box_helicase_dom"/>
</dbReference>
<dbReference type="Proteomes" id="UP000271624">
    <property type="component" value="Unassembled WGS sequence"/>
</dbReference>
<dbReference type="Pfam" id="PF00271">
    <property type="entry name" value="Helicase_C"/>
    <property type="match status" value="1"/>
</dbReference>
<comment type="function">
    <text evidence="9">Couples transcription and DNA repair by recognizing RNA polymerase (RNAP) stalled at DNA lesions. Mediates ATP-dependent release of RNAP and its truncated transcript from the DNA, and recruitment of nucleotide excision repair machinery to the damaged site.</text>
</comment>
<dbReference type="GO" id="GO:0003678">
    <property type="term" value="F:DNA helicase activity"/>
    <property type="evidence" value="ECO:0007669"/>
    <property type="project" value="TreeGrafter"/>
</dbReference>
<dbReference type="Gene3D" id="2.40.10.170">
    <property type="match status" value="1"/>
</dbReference>
<dbReference type="OrthoDB" id="9804325at2"/>
<evidence type="ECO:0000256" key="3">
    <source>
        <dbReference type="ARBA" id="ARBA00022763"/>
    </source>
</evidence>
<dbReference type="GO" id="GO:0000716">
    <property type="term" value="P:transcription-coupled nucleotide-excision repair, DNA damage recognition"/>
    <property type="evidence" value="ECO:0007669"/>
    <property type="project" value="UniProtKB-UniRule"/>
</dbReference>
<dbReference type="AlphaFoldDB" id="A0A3S1C8X6"/>
<dbReference type="SMART" id="SM00487">
    <property type="entry name" value="DEXDc"/>
    <property type="match status" value="1"/>
</dbReference>
<reference evidence="12" key="2">
    <citation type="journal article" date="2019" name="Genome Biol. Evol.">
        <title>Day and night: Metabolic profiles and evolutionary relationships of six axenic non-marine cyanobacteria.</title>
        <authorList>
            <person name="Will S.E."/>
            <person name="Henke P."/>
            <person name="Boedeker C."/>
            <person name="Huang S."/>
            <person name="Brinkmann H."/>
            <person name="Rohde M."/>
            <person name="Jarek M."/>
            <person name="Friedl T."/>
            <person name="Seufert S."/>
            <person name="Schumacher M."/>
            <person name="Overmann J."/>
            <person name="Neumann-Schaal M."/>
            <person name="Petersen J."/>
        </authorList>
    </citation>
    <scope>NUCLEOTIDE SEQUENCE [LARGE SCALE GENOMIC DNA]</scope>
    <source>
        <strain evidence="12">PCC 7102</strain>
    </source>
</reference>
<keyword evidence="13" id="KW-1185">Reference proteome</keyword>
<proteinExistence type="inferred from homology"/>
<dbReference type="SMART" id="SM00982">
    <property type="entry name" value="TRCF"/>
    <property type="match status" value="1"/>
</dbReference>
<protein>
    <recommendedName>
        <fullName evidence="9">Transcription-repair-coupling factor</fullName>
        <shortName evidence="9">TRCF</shortName>
        <ecNumber evidence="9">3.6.4.-</ecNumber>
    </recommendedName>
</protein>
<keyword evidence="6 9" id="KW-0067">ATP-binding</keyword>
<evidence type="ECO:0000259" key="11">
    <source>
        <dbReference type="PROSITE" id="PS51194"/>
    </source>
</evidence>
<evidence type="ECO:0000256" key="6">
    <source>
        <dbReference type="ARBA" id="ARBA00022840"/>
    </source>
</evidence>
<name>A0A3S1C8X6_9CYAN</name>
<dbReference type="SUPFAM" id="SSF141259">
    <property type="entry name" value="CarD-like"/>
    <property type="match status" value="1"/>
</dbReference>
<dbReference type="SMART" id="SM01058">
    <property type="entry name" value="CarD_TRCF"/>
    <property type="match status" value="1"/>
</dbReference>
<dbReference type="GO" id="GO:0016787">
    <property type="term" value="F:hydrolase activity"/>
    <property type="evidence" value="ECO:0007669"/>
    <property type="project" value="UniProtKB-KW"/>
</dbReference>
<dbReference type="GO" id="GO:0005737">
    <property type="term" value="C:cytoplasm"/>
    <property type="evidence" value="ECO:0007669"/>
    <property type="project" value="UniProtKB-SubCell"/>
</dbReference>
<evidence type="ECO:0000313" key="12">
    <source>
        <dbReference type="EMBL" id="RUT02518.1"/>
    </source>
</evidence>
<evidence type="ECO:0000259" key="10">
    <source>
        <dbReference type="PROSITE" id="PS51192"/>
    </source>
</evidence>
<evidence type="ECO:0000256" key="2">
    <source>
        <dbReference type="ARBA" id="ARBA00022741"/>
    </source>
</evidence>